<evidence type="ECO:0000256" key="2">
    <source>
        <dbReference type="SAM" id="MobiDB-lite"/>
    </source>
</evidence>
<feature type="compositionally biased region" description="Polar residues" evidence="2">
    <location>
        <begin position="556"/>
        <end position="572"/>
    </location>
</feature>
<accession>A0ABR1PVH3</accession>
<feature type="region of interest" description="Disordered" evidence="2">
    <location>
        <begin position="97"/>
        <end position="149"/>
    </location>
</feature>
<dbReference type="RefSeq" id="XP_066693776.1">
    <property type="nucleotide sequence ID" value="XM_066849633.1"/>
</dbReference>
<comment type="caution">
    <text evidence="4">The sequence shown here is derived from an EMBL/GenBank/DDBJ whole genome shotgun (WGS) entry which is preliminary data.</text>
</comment>
<evidence type="ECO:0000313" key="4">
    <source>
        <dbReference type="EMBL" id="KAK7941024.1"/>
    </source>
</evidence>
<feature type="region of interest" description="Disordered" evidence="2">
    <location>
        <begin position="162"/>
        <end position="625"/>
    </location>
</feature>
<evidence type="ECO:0000256" key="1">
    <source>
        <dbReference type="PROSITE-ProRule" id="PRU00024"/>
    </source>
</evidence>
<feature type="compositionally biased region" description="Polar residues" evidence="2">
    <location>
        <begin position="314"/>
        <end position="354"/>
    </location>
</feature>
<gene>
    <name evidence="4" type="ORF">PG986_013411</name>
</gene>
<feature type="compositionally biased region" description="Polar residues" evidence="2">
    <location>
        <begin position="1"/>
        <end position="14"/>
    </location>
</feature>
<feature type="compositionally biased region" description="Basic and acidic residues" evidence="2">
    <location>
        <begin position="182"/>
        <end position="202"/>
    </location>
</feature>
<keyword evidence="5" id="KW-1185">Reference proteome</keyword>
<feature type="compositionally biased region" description="Polar residues" evidence="2">
    <location>
        <begin position="279"/>
        <end position="294"/>
    </location>
</feature>
<dbReference type="Proteomes" id="UP001391051">
    <property type="component" value="Unassembled WGS sequence"/>
</dbReference>
<protein>
    <recommendedName>
        <fullName evidence="3">B box-type domain-containing protein</fullName>
    </recommendedName>
</protein>
<feature type="compositionally biased region" description="Basic and acidic residues" evidence="2">
    <location>
        <begin position="427"/>
        <end position="436"/>
    </location>
</feature>
<keyword evidence="1" id="KW-0863">Zinc-finger</keyword>
<dbReference type="GeneID" id="92082695"/>
<sequence>MDTASLQTPTTGRSRFSKALPAPPPGLHDGLHKGIPNTASPPGHFKIPRKLPSLPQLPPTPATTTTTTTAAAFPPRKSSVGARLNLTNVIPPLPALPPLQKELPTTPKKMNAIPRKAVGQQPAATTPASAVPELAPQGKEASTPRKLKRMSSISSILSAYSSASNVSQDSAHRSSQGSVATKDSEPSLSPERDVAADPRAKLFDTLGDYTGNPHQDELPDPNDQMEIGRMENGQQKSLPPVPATGTRRGGSPTLGLPANPRGGLPATPRSAKAVGGEAPSSTTPAPANSRNTPLTAPATPRKTPPLPKPDRLETTSSTPYAPTSLQNTPSSTKPYNLEAASSSPSAPVNDTQPLWQRRASKSDASIKVPDLTLTVSHGSTGPPVPPKSEASSSTRPSPLPPPSSSTLPGRNIRPAPPPPTRILASNKPDEDGEMKRLAASVKAVAKRVTGSDAPKEEASKASAPSLIAGPSPSSAPAHDGSLQKGGLVEKGSQDFVSPLSSPEVRPASQRGQQGTSQTAGRPSTAQNSENRDQASQPQMPRDGHSMPHQQRDMSRSNEQQPASSPMGSNVSHQRSHEQLDQQSKAPAKENASTTVDELSATSTGQTPRRQLAPNGAPAPRTRPSLSMVGEEVLFTEPRPLTDGQQSELMSAIMLFRRHDKPIADAHLVINAAPLRPCHLKCLNEHQGFIRTKNASHSIACATCHVEDREPRFVCTTCSVRVCSRCRDLLERHRDTHTVLSLLQESQAGVGSGAREAVEA</sequence>
<dbReference type="InterPro" id="IPR000315">
    <property type="entry name" value="Znf_B-box"/>
</dbReference>
<dbReference type="EMBL" id="JAQQWE010000009">
    <property type="protein sequence ID" value="KAK7941024.1"/>
    <property type="molecule type" value="Genomic_DNA"/>
</dbReference>
<name>A0ABR1PVH3_9PEZI</name>
<evidence type="ECO:0000313" key="5">
    <source>
        <dbReference type="Proteomes" id="UP001391051"/>
    </source>
</evidence>
<reference evidence="4 5" key="1">
    <citation type="submission" date="2023-01" db="EMBL/GenBank/DDBJ databases">
        <title>Analysis of 21 Apiospora genomes using comparative genomics revels a genus with tremendous synthesis potential of carbohydrate active enzymes and secondary metabolites.</title>
        <authorList>
            <person name="Sorensen T."/>
        </authorList>
    </citation>
    <scope>NUCLEOTIDE SEQUENCE [LARGE SCALE GENOMIC DNA]</scope>
    <source>
        <strain evidence="4 5">CBS 24483</strain>
    </source>
</reference>
<feature type="compositionally biased region" description="Polar residues" evidence="2">
    <location>
        <begin position="580"/>
        <end position="608"/>
    </location>
</feature>
<feature type="compositionally biased region" description="Polar residues" evidence="2">
    <location>
        <begin position="509"/>
        <end position="538"/>
    </location>
</feature>
<proteinExistence type="predicted"/>
<feature type="compositionally biased region" description="Basic and acidic residues" evidence="2">
    <location>
        <begin position="541"/>
        <end position="555"/>
    </location>
</feature>
<evidence type="ECO:0000259" key="3">
    <source>
        <dbReference type="PROSITE" id="PS50119"/>
    </source>
</evidence>
<feature type="compositionally biased region" description="Low complexity" evidence="2">
    <location>
        <begin position="62"/>
        <end position="75"/>
    </location>
</feature>
<organism evidence="4 5">
    <name type="scientific">Apiospora aurea</name>
    <dbReference type="NCBI Taxonomy" id="335848"/>
    <lineage>
        <taxon>Eukaryota</taxon>
        <taxon>Fungi</taxon>
        <taxon>Dikarya</taxon>
        <taxon>Ascomycota</taxon>
        <taxon>Pezizomycotina</taxon>
        <taxon>Sordariomycetes</taxon>
        <taxon>Xylariomycetidae</taxon>
        <taxon>Amphisphaeriales</taxon>
        <taxon>Apiosporaceae</taxon>
        <taxon>Apiospora</taxon>
    </lineage>
</organism>
<feature type="region of interest" description="Disordered" evidence="2">
    <location>
        <begin position="1"/>
        <end position="79"/>
    </location>
</feature>
<keyword evidence="1" id="KW-0479">Metal-binding</keyword>
<keyword evidence="1" id="KW-0862">Zinc</keyword>
<dbReference type="PROSITE" id="PS50119">
    <property type="entry name" value="ZF_BBOX"/>
    <property type="match status" value="1"/>
</dbReference>
<feature type="domain" description="B box-type" evidence="3">
    <location>
        <begin position="695"/>
        <end position="741"/>
    </location>
</feature>